<comment type="subcellular location">
    <subcellularLocation>
        <location evidence="1">Nucleus</location>
        <location evidence="1">Nucleolus</location>
    </subcellularLocation>
</comment>
<feature type="repeat" description="WD" evidence="5">
    <location>
        <begin position="528"/>
        <end position="560"/>
    </location>
</feature>
<evidence type="ECO:0000256" key="6">
    <source>
        <dbReference type="SAM" id="MobiDB-lite"/>
    </source>
</evidence>
<dbReference type="InterPro" id="IPR015943">
    <property type="entry name" value="WD40/YVTN_repeat-like_dom_sf"/>
</dbReference>
<gene>
    <name evidence="8" type="ORF">MAR_029392</name>
</gene>
<keyword evidence="9" id="KW-1185">Reference proteome</keyword>
<evidence type="ECO:0000256" key="3">
    <source>
        <dbReference type="ARBA" id="ARBA00022737"/>
    </source>
</evidence>
<dbReference type="InterPro" id="IPR011047">
    <property type="entry name" value="Quinoprotein_ADH-like_sf"/>
</dbReference>
<keyword evidence="2 5" id="KW-0853">WD repeat</keyword>
<evidence type="ECO:0000256" key="5">
    <source>
        <dbReference type="PROSITE-ProRule" id="PRU00221"/>
    </source>
</evidence>
<feature type="repeat" description="WD" evidence="5">
    <location>
        <begin position="444"/>
        <end position="485"/>
    </location>
</feature>
<feature type="repeat" description="WD" evidence="5">
    <location>
        <begin position="72"/>
        <end position="113"/>
    </location>
</feature>
<feature type="repeat" description="WD" evidence="5">
    <location>
        <begin position="402"/>
        <end position="433"/>
    </location>
</feature>
<feature type="region of interest" description="Disordered" evidence="6">
    <location>
        <begin position="898"/>
        <end position="940"/>
    </location>
</feature>
<dbReference type="PANTHER" id="PTHR19854">
    <property type="entry name" value="TRANSDUCIN BETA-LIKE 3"/>
    <property type="match status" value="1"/>
</dbReference>
<feature type="compositionally biased region" description="Basic and acidic residues" evidence="6">
    <location>
        <begin position="775"/>
        <end position="787"/>
    </location>
</feature>
<dbReference type="SUPFAM" id="SSF50998">
    <property type="entry name" value="Quinoprotein alcohol dehydrogenase-like"/>
    <property type="match status" value="1"/>
</dbReference>
<dbReference type="PROSITE" id="PS00678">
    <property type="entry name" value="WD_REPEATS_1"/>
    <property type="match status" value="2"/>
</dbReference>
<keyword evidence="4" id="KW-0539">Nucleus</keyword>
<keyword evidence="3" id="KW-0677">Repeat</keyword>
<proteinExistence type="predicted"/>
<evidence type="ECO:0000313" key="8">
    <source>
        <dbReference type="EMBL" id="WAQ96702.1"/>
    </source>
</evidence>
<organism evidence="8 9">
    <name type="scientific">Mya arenaria</name>
    <name type="common">Soft-shell clam</name>
    <dbReference type="NCBI Taxonomy" id="6604"/>
    <lineage>
        <taxon>Eukaryota</taxon>
        <taxon>Metazoa</taxon>
        <taxon>Spiralia</taxon>
        <taxon>Lophotrochozoa</taxon>
        <taxon>Mollusca</taxon>
        <taxon>Bivalvia</taxon>
        <taxon>Autobranchia</taxon>
        <taxon>Heteroconchia</taxon>
        <taxon>Euheterodonta</taxon>
        <taxon>Imparidentia</taxon>
        <taxon>Neoheterodontei</taxon>
        <taxon>Myida</taxon>
        <taxon>Myoidea</taxon>
        <taxon>Myidae</taxon>
        <taxon>Mya</taxon>
    </lineage>
</organism>
<feature type="compositionally biased region" description="Polar residues" evidence="6">
    <location>
        <begin position="804"/>
        <end position="820"/>
    </location>
</feature>
<feature type="compositionally biased region" description="Low complexity" evidence="6">
    <location>
        <begin position="788"/>
        <end position="802"/>
    </location>
</feature>
<accession>A0ABY7DGA0</accession>
<evidence type="ECO:0000256" key="2">
    <source>
        <dbReference type="ARBA" id="ARBA00022574"/>
    </source>
</evidence>
<feature type="domain" description="U3 small nucleolar RNA-associated protein 13 C-terminal" evidence="7">
    <location>
        <begin position="581"/>
        <end position="715"/>
    </location>
</feature>
<feature type="compositionally biased region" description="Acidic residues" evidence="6">
    <location>
        <begin position="751"/>
        <end position="765"/>
    </location>
</feature>
<dbReference type="PRINTS" id="PR00320">
    <property type="entry name" value="GPROTEINBRPT"/>
</dbReference>
<dbReference type="InterPro" id="IPR036322">
    <property type="entry name" value="WD40_repeat_dom_sf"/>
</dbReference>
<dbReference type="SMART" id="SM00320">
    <property type="entry name" value="WD40"/>
    <property type="match status" value="10"/>
</dbReference>
<dbReference type="InterPro" id="IPR019775">
    <property type="entry name" value="WD40_repeat_CS"/>
</dbReference>
<protein>
    <submittedName>
        <fullName evidence="8">TBL3-like protein</fullName>
    </submittedName>
</protein>
<dbReference type="Pfam" id="PF00400">
    <property type="entry name" value="WD40"/>
    <property type="match status" value="8"/>
</dbReference>
<dbReference type="Pfam" id="PF08625">
    <property type="entry name" value="Utp13"/>
    <property type="match status" value="1"/>
</dbReference>
<sequence length="940" mass="103619">MSQLKTNFAVKSKYEAFYTGGKIQISKDGLYLFCGCGNKVNVLEISTGKVTITIGEEQEEEITSFCLSPDDQAIHYAPVVCMGFDSTSTLLATGGADSTVKLWDIHKQYCTHNLKGHQGIVSAVAFHPDTSRLQLFTAGEDYKVRAWDLTTSRAGRDGVVAKIDTSSLNVNIDSGSDHFITAGNKGALRVWNAETGKCVYTTDPVHATQQSETPAITDKQGDDGQNITQLLYNEAMNTITVVTYFQNISILGLDKLRLQKQFAGNNDEILDVKYFGEGDGYAIVATNSQHIKVFELETWNCEILYGHTDIVLAIAHIDKTDMFISSGKDNTVRVWQINPEVKQVSCLAVGQGHTGAVGALAMSRLKAGFFVTGSEDSTLKVWQLPSDLSTTVTMEIQATMTEKAHEKTISSVCIAPNDKFIATGSMDKTAKIWAASDLRLLGVMRGHKRGIWSVQFSPIDQILATSSGDGLVKLWSLTDFSCVRTFEGHDCAVLKVSFVTRGMQLLTSGTNGLVKLWTIKTNECVRTLEEHEDKVWSLAVGEKEDTFITGAADASLIVWQDVTETEQIEAREKQEQAVLQEQELSNLIQQKKYLKAIGLCITLEQPFRLLNILKEIMSGDDGEEKLQETLEKLRMDQIDALLRFSGQWNTNSRHCHEAQVVVSCVLKMYPPAKLQQLANLRVSLEGLIPYSERHLSRMSRLLQQSMFLEYTWQCMKGMDTDKVQSSVELDTAAAIPGIQSENKGSKTGMVDSEETSESEESDLGEEIAAGGTHLEASKERLSSKQDSDSGSDSSSESGSDSDNPGVSISQQNKMKTSNNKKTVRHDSVSESDTSPESDLDTQDRTVESGSSDSDDSEESEGQRNILFDTPMEIGKNPNKKRKITDQFTVVKDHTRENGGAFTIDRKAGQPEVGRGRGLGNKKRKVTRDDKLKKLKGPARR</sequence>
<dbReference type="EMBL" id="CP111013">
    <property type="protein sequence ID" value="WAQ96702.1"/>
    <property type="molecule type" value="Genomic_DNA"/>
</dbReference>
<feature type="repeat" description="WD" evidence="5">
    <location>
        <begin position="114"/>
        <end position="157"/>
    </location>
</feature>
<dbReference type="PROSITE" id="PS50082">
    <property type="entry name" value="WD_REPEATS_2"/>
    <property type="match status" value="8"/>
</dbReference>
<dbReference type="CDD" id="cd00200">
    <property type="entry name" value="WD40"/>
    <property type="match status" value="2"/>
</dbReference>
<evidence type="ECO:0000313" key="9">
    <source>
        <dbReference type="Proteomes" id="UP001164746"/>
    </source>
</evidence>
<evidence type="ECO:0000256" key="4">
    <source>
        <dbReference type="ARBA" id="ARBA00023242"/>
    </source>
</evidence>
<dbReference type="InterPro" id="IPR013934">
    <property type="entry name" value="Utp13_C"/>
</dbReference>
<dbReference type="Proteomes" id="UP001164746">
    <property type="component" value="Chromosome 2"/>
</dbReference>
<reference evidence="8" key="1">
    <citation type="submission" date="2022-11" db="EMBL/GenBank/DDBJ databases">
        <title>Centuries of genome instability and evolution in soft-shell clam transmissible cancer (bioRxiv).</title>
        <authorList>
            <person name="Hart S.F.M."/>
            <person name="Yonemitsu M.A."/>
            <person name="Giersch R.M."/>
            <person name="Beal B.F."/>
            <person name="Arriagada G."/>
            <person name="Davis B.W."/>
            <person name="Ostrander E.A."/>
            <person name="Goff S.P."/>
            <person name="Metzger M.J."/>
        </authorList>
    </citation>
    <scope>NUCLEOTIDE SEQUENCE</scope>
    <source>
        <strain evidence="8">MELC-2E11</strain>
        <tissue evidence="8">Siphon/mantle</tissue>
    </source>
</reference>
<evidence type="ECO:0000259" key="7">
    <source>
        <dbReference type="Pfam" id="PF08625"/>
    </source>
</evidence>
<name>A0ABY7DGA0_MYAAR</name>
<feature type="region of interest" description="Disordered" evidence="6">
    <location>
        <begin position="734"/>
        <end position="884"/>
    </location>
</feature>
<dbReference type="InterPro" id="IPR001680">
    <property type="entry name" value="WD40_rpt"/>
</dbReference>
<dbReference type="SUPFAM" id="SSF50978">
    <property type="entry name" value="WD40 repeat-like"/>
    <property type="match status" value="1"/>
</dbReference>
<feature type="repeat" description="WD" evidence="5">
    <location>
        <begin position="486"/>
        <end position="527"/>
    </location>
</feature>
<dbReference type="Gene3D" id="2.130.10.10">
    <property type="entry name" value="YVTN repeat-like/Quinoprotein amine dehydrogenase"/>
    <property type="match status" value="3"/>
</dbReference>
<dbReference type="PANTHER" id="PTHR19854:SF15">
    <property type="entry name" value="TRANSDUCIN BETA-LIKE PROTEIN 3"/>
    <property type="match status" value="1"/>
</dbReference>
<dbReference type="PROSITE" id="PS50294">
    <property type="entry name" value="WD_REPEATS_REGION"/>
    <property type="match status" value="8"/>
</dbReference>
<evidence type="ECO:0000256" key="1">
    <source>
        <dbReference type="ARBA" id="ARBA00004604"/>
    </source>
</evidence>
<feature type="repeat" description="WD" evidence="5">
    <location>
        <begin position="350"/>
        <end position="392"/>
    </location>
</feature>
<dbReference type="InterPro" id="IPR020472">
    <property type="entry name" value="WD40_PAC1"/>
</dbReference>
<feature type="repeat" description="WD" evidence="5">
    <location>
        <begin position="304"/>
        <end position="338"/>
    </location>
</feature>